<reference evidence="1" key="1">
    <citation type="journal article" date="2015" name="Nature">
        <title>Complex archaea that bridge the gap between prokaryotes and eukaryotes.</title>
        <authorList>
            <person name="Spang A."/>
            <person name="Saw J.H."/>
            <person name="Jorgensen S.L."/>
            <person name="Zaremba-Niedzwiedzka K."/>
            <person name="Martijn J."/>
            <person name="Lind A.E."/>
            <person name="van Eijk R."/>
            <person name="Schleper C."/>
            <person name="Guy L."/>
            <person name="Ettema T.J."/>
        </authorList>
    </citation>
    <scope>NUCLEOTIDE SEQUENCE</scope>
</reference>
<protein>
    <submittedName>
        <fullName evidence="1">Uncharacterized protein</fullName>
    </submittedName>
</protein>
<comment type="caution">
    <text evidence="1">The sequence shown here is derived from an EMBL/GenBank/DDBJ whole genome shotgun (WGS) entry which is preliminary data.</text>
</comment>
<gene>
    <name evidence="1" type="ORF">LCGC14_1495010</name>
</gene>
<dbReference type="EMBL" id="LAZR01010785">
    <property type="protein sequence ID" value="KKM65077.1"/>
    <property type="molecule type" value="Genomic_DNA"/>
</dbReference>
<name>A0A0F9M797_9ZZZZ</name>
<sequence>GNLLTVIRHRDAPPLRWTLGGPSHPLLNVVCRDAGDCLRRRAALGLSEPAAVVAHVCKRGVCRPRLKRTVPKPPRPRERHELPLIVERHAAALTRIETEIAKPDKRPRCPMHGERKGGGSNTMLYDGAVRFTCCGRVVPGARPRARSV</sequence>
<dbReference type="AlphaFoldDB" id="A0A0F9M797"/>
<proteinExistence type="predicted"/>
<accession>A0A0F9M797</accession>
<evidence type="ECO:0000313" key="1">
    <source>
        <dbReference type="EMBL" id="KKM65077.1"/>
    </source>
</evidence>
<organism evidence="1">
    <name type="scientific">marine sediment metagenome</name>
    <dbReference type="NCBI Taxonomy" id="412755"/>
    <lineage>
        <taxon>unclassified sequences</taxon>
        <taxon>metagenomes</taxon>
        <taxon>ecological metagenomes</taxon>
    </lineage>
</organism>
<feature type="non-terminal residue" evidence="1">
    <location>
        <position position="1"/>
    </location>
</feature>